<sequence>MIISLSRQPSSKRMFVEICSY</sequence>
<reference evidence="1" key="2">
    <citation type="journal article" date="2015" name="Data Brief">
        <title>Shoot transcriptome of the giant reed, Arundo donax.</title>
        <authorList>
            <person name="Barrero R.A."/>
            <person name="Guerrero F.D."/>
            <person name="Moolhuijzen P."/>
            <person name="Goolsby J.A."/>
            <person name="Tidwell J."/>
            <person name="Bellgard S.E."/>
            <person name="Bellgard M.I."/>
        </authorList>
    </citation>
    <scope>NUCLEOTIDE SEQUENCE</scope>
    <source>
        <tissue evidence="1">Shoot tissue taken approximately 20 cm above the soil surface</tissue>
    </source>
</reference>
<reference evidence="1" key="1">
    <citation type="submission" date="2014-09" db="EMBL/GenBank/DDBJ databases">
        <authorList>
            <person name="Magalhaes I.L.F."/>
            <person name="Oliveira U."/>
            <person name="Santos F.R."/>
            <person name="Vidigal T.H.D.A."/>
            <person name="Brescovit A.D."/>
            <person name="Santos A.J."/>
        </authorList>
    </citation>
    <scope>NUCLEOTIDE SEQUENCE</scope>
    <source>
        <tissue evidence="1">Shoot tissue taken approximately 20 cm above the soil surface</tissue>
    </source>
</reference>
<proteinExistence type="predicted"/>
<dbReference type="AlphaFoldDB" id="A0A0A9BEQ4"/>
<evidence type="ECO:0000313" key="1">
    <source>
        <dbReference type="EMBL" id="JAD59710.1"/>
    </source>
</evidence>
<accession>A0A0A9BEQ4</accession>
<protein>
    <submittedName>
        <fullName evidence="1">Uncharacterized protein</fullName>
    </submittedName>
</protein>
<organism evidence="1">
    <name type="scientific">Arundo donax</name>
    <name type="common">Giant reed</name>
    <name type="synonym">Donax arundinaceus</name>
    <dbReference type="NCBI Taxonomy" id="35708"/>
    <lineage>
        <taxon>Eukaryota</taxon>
        <taxon>Viridiplantae</taxon>
        <taxon>Streptophyta</taxon>
        <taxon>Embryophyta</taxon>
        <taxon>Tracheophyta</taxon>
        <taxon>Spermatophyta</taxon>
        <taxon>Magnoliopsida</taxon>
        <taxon>Liliopsida</taxon>
        <taxon>Poales</taxon>
        <taxon>Poaceae</taxon>
        <taxon>PACMAD clade</taxon>
        <taxon>Arundinoideae</taxon>
        <taxon>Arundineae</taxon>
        <taxon>Arundo</taxon>
    </lineage>
</organism>
<dbReference type="EMBL" id="GBRH01238185">
    <property type="protein sequence ID" value="JAD59710.1"/>
    <property type="molecule type" value="Transcribed_RNA"/>
</dbReference>
<name>A0A0A9BEQ4_ARUDO</name>